<evidence type="ECO:0000313" key="3">
    <source>
        <dbReference type="Proteomes" id="UP000540656"/>
    </source>
</evidence>
<feature type="region of interest" description="Disordered" evidence="1">
    <location>
        <begin position="202"/>
        <end position="227"/>
    </location>
</feature>
<evidence type="ECO:0000313" key="2">
    <source>
        <dbReference type="EMBL" id="NYG58580.1"/>
    </source>
</evidence>
<keyword evidence="2" id="KW-0378">Hydrolase</keyword>
<dbReference type="InterPro" id="IPR009218">
    <property type="entry name" value="HD_phosphohydro"/>
</dbReference>
<sequence>MLHWPLPGGHDLRDRLLSAWSTGRGYHDVQHLAEVLARLDELGAGDNVEVVLAAWFHDAVHDTAGDTAADNEERSARMAADELSALSAQHGADVDVDLDVDIDEVVRLVRLTEHHRPEPGDSNGELLSDADLAILAAGPVRYAEYVAGVRAEYADIRDADFARGRLAILRDLAAKPALFHTAHAREHWEAAARANLAAEIKSLSNDPAVGTPGDPGDDPSGGAGPQP</sequence>
<dbReference type="PANTHER" id="PTHR21174">
    <property type="match status" value="1"/>
</dbReference>
<dbReference type="Gene3D" id="1.10.3210.10">
    <property type="entry name" value="Hypothetical protein af1432"/>
    <property type="match status" value="1"/>
</dbReference>
<protein>
    <submittedName>
        <fullName evidence="2">Putative metal-dependent HD superfamily phosphohydrolase</fullName>
    </submittedName>
</protein>
<name>A0A7Y9S336_9ACTN</name>
<dbReference type="EMBL" id="JACCAA010000001">
    <property type="protein sequence ID" value="NYG58580.1"/>
    <property type="molecule type" value="Genomic_DNA"/>
</dbReference>
<dbReference type="Proteomes" id="UP000540656">
    <property type="component" value="Unassembled WGS sequence"/>
</dbReference>
<keyword evidence="3" id="KW-1185">Reference proteome</keyword>
<dbReference type="RefSeq" id="WP_179501730.1">
    <property type="nucleotide sequence ID" value="NZ_JACCAA010000001.1"/>
</dbReference>
<organism evidence="2 3">
    <name type="scientific">Nocardioides daedukensis</name>
    <dbReference type="NCBI Taxonomy" id="634462"/>
    <lineage>
        <taxon>Bacteria</taxon>
        <taxon>Bacillati</taxon>
        <taxon>Actinomycetota</taxon>
        <taxon>Actinomycetes</taxon>
        <taxon>Propionibacteriales</taxon>
        <taxon>Nocardioidaceae</taxon>
        <taxon>Nocardioides</taxon>
    </lineage>
</organism>
<gene>
    <name evidence="2" type="ORF">BJ980_001503</name>
</gene>
<reference evidence="2 3" key="1">
    <citation type="submission" date="2020-07" db="EMBL/GenBank/DDBJ databases">
        <title>Sequencing the genomes of 1000 actinobacteria strains.</title>
        <authorList>
            <person name="Klenk H.-P."/>
        </authorList>
    </citation>
    <scope>NUCLEOTIDE SEQUENCE [LARGE SCALE GENOMIC DNA]</scope>
    <source>
        <strain evidence="2 3">DSM 23819</strain>
    </source>
</reference>
<dbReference type="PIRSF" id="PIRSF035170">
    <property type="entry name" value="HD_phosphohydro"/>
    <property type="match status" value="1"/>
</dbReference>
<evidence type="ECO:0000256" key="1">
    <source>
        <dbReference type="SAM" id="MobiDB-lite"/>
    </source>
</evidence>
<proteinExistence type="predicted"/>
<comment type="caution">
    <text evidence="2">The sequence shown here is derived from an EMBL/GenBank/DDBJ whole genome shotgun (WGS) entry which is preliminary data.</text>
</comment>
<dbReference type="GO" id="GO:0016787">
    <property type="term" value="F:hydrolase activity"/>
    <property type="evidence" value="ECO:0007669"/>
    <property type="project" value="UniProtKB-KW"/>
</dbReference>
<feature type="compositionally biased region" description="Low complexity" evidence="1">
    <location>
        <begin position="206"/>
        <end position="218"/>
    </location>
</feature>
<dbReference type="SUPFAM" id="SSF109604">
    <property type="entry name" value="HD-domain/PDEase-like"/>
    <property type="match status" value="1"/>
</dbReference>
<dbReference type="AlphaFoldDB" id="A0A7Y9S336"/>
<dbReference type="PANTHER" id="PTHR21174:SF0">
    <property type="entry name" value="HD PHOSPHOHYDROLASE FAMILY PROTEIN-RELATED"/>
    <property type="match status" value="1"/>
</dbReference>
<accession>A0A7Y9S336</accession>